<evidence type="ECO:0000313" key="3">
    <source>
        <dbReference type="Proteomes" id="UP000537989"/>
    </source>
</evidence>
<proteinExistence type="inferred from homology"/>
<dbReference type="PANTHER" id="PTHR11786:SF0">
    <property type="entry name" value="ARYLAMINE N-ACETYLTRANSFERASE 4-RELATED"/>
    <property type="match status" value="1"/>
</dbReference>
<dbReference type="Gene3D" id="3.30.2140.20">
    <property type="match status" value="1"/>
</dbReference>
<gene>
    <name evidence="2" type="ORF">FAUST_10997</name>
</gene>
<evidence type="ECO:0000256" key="1">
    <source>
        <dbReference type="ARBA" id="ARBA00006547"/>
    </source>
</evidence>
<comment type="similarity">
    <text evidence="1">Belongs to the arylamine N-acetyltransferase family.</text>
</comment>
<dbReference type="InterPro" id="IPR038765">
    <property type="entry name" value="Papain-like_cys_pep_sf"/>
</dbReference>
<dbReference type="GO" id="GO:0016407">
    <property type="term" value="F:acetyltransferase activity"/>
    <property type="evidence" value="ECO:0007669"/>
    <property type="project" value="InterPro"/>
</dbReference>
<dbReference type="Proteomes" id="UP000537989">
    <property type="component" value="Unassembled WGS sequence"/>
</dbReference>
<keyword evidence="3" id="KW-1185">Reference proteome</keyword>
<dbReference type="PANTHER" id="PTHR11786">
    <property type="entry name" value="N-HYDROXYARYLAMINE O-ACETYLTRANSFERASE"/>
    <property type="match status" value="1"/>
</dbReference>
<organism evidence="2 3">
    <name type="scientific">Fusarium austroamericanum</name>
    <dbReference type="NCBI Taxonomy" id="282268"/>
    <lineage>
        <taxon>Eukaryota</taxon>
        <taxon>Fungi</taxon>
        <taxon>Dikarya</taxon>
        <taxon>Ascomycota</taxon>
        <taxon>Pezizomycotina</taxon>
        <taxon>Sordariomycetes</taxon>
        <taxon>Hypocreomycetidae</taxon>
        <taxon>Hypocreales</taxon>
        <taxon>Nectriaceae</taxon>
        <taxon>Fusarium</taxon>
    </lineage>
</organism>
<accession>A0AAN5YZQ1</accession>
<dbReference type="InterPro" id="IPR001447">
    <property type="entry name" value="Arylamine_N-AcTrfase"/>
</dbReference>
<dbReference type="Pfam" id="PF00797">
    <property type="entry name" value="Acetyltransf_2"/>
    <property type="match status" value="1"/>
</dbReference>
<name>A0AAN5YZQ1_FUSAU</name>
<dbReference type="AlphaFoldDB" id="A0AAN5YZQ1"/>
<comment type="caution">
    <text evidence="2">The sequence shown here is derived from an EMBL/GenBank/DDBJ whole genome shotgun (WGS) entry which is preliminary data.</text>
</comment>
<dbReference type="EMBL" id="JAAMOD010000453">
    <property type="protein sequence ID" value="KAF5228567.1"/>
    <property type="molecule type" value="Genomic_DNA"/>
</dbReference>
<evidence type="ECO:0008006" key="4">
    <source>
        <dbReference type="Google" id="ProtNLM"/>
    </source>
</evidence>
<reference evidence="2 3" key="1">
    <citation type="submission" date="2020-02" db="EMBL/GenBank/DDBJ databases">
        <title>Identification and distribution of gene clusters putatively required for synthesis of sphingolipid metabolism inhibitors in phylogenetically diverse species of the filamentous fungus Fusarium.</title>
        <authorList>
            <person name="Kim H.-S."/>
            <person name="Busman M."/>
            <person name="Brown D.W."/>
            <person name="Divon H."/>
            <person name="Uhlig S."/>
            <person name="Proctor R.H."/>
        </authorList>
    </citation>
    <scope>NUCLEOTIDE SEQUENCE [LARGE SCALE GENOMIC DNA]</scope>
    <source>
        <strain evidence="2 3">NRRL 2903</strain>
    </source>
</reference>
<protein>
    <recommendedName>
        <fullName evidence="4">Arylamine N-acetyltransferase</fullName>
    </recommendedName>
</protein>
<dbReference type="SUPFAM" id="SSF54001">
    <property type="entry name" value="Cysteine proteinases"/>
    <property type="match status" value="1"/>
</dbReference>
<sequence>MARIYSLQQVADFLALNDVPSKYRDPKALVPSPESLRMLHTYMITAIPYETLVLHYSSDQQVRLDPQDLFDKIVGCGRGRGGYCLENNLLFLFMLRDLGFQVYPVGTKSQNRVDGIPQGHFQGWGHIVLIVTFSDSSRWVSDVCFGGDGPTQPMQLVEGSMIRNMGTQDARLIRDFIPGQSSRAPELKMWQYQCRNSEDRPWTAFYSFSDRVEWLPADFSVVNCFTSASPDSAAVTSVCVVKFLRRDASGSSEGEDMKQQAQEIFGKRICFNGFIKENLGGKTTVVQECRSEEERVDALRHWFGITLTDEERSSIKGHVVELGQLHSSQL</sequence>
<evidence type="ECO:0000313" key="2">
    <source>
        <dbReference type="EMBL" id="KAF5228567.1"/>
    </source>
</evidence>
<dbReference type="InterPro" id="IPR053710">
    <property type="entry name" value="Arylamine_NAT_domain_sf"/>
</dbReference>